<evidence type="ECO:0000256" key="2">
    <source>
        <dbReference type="ARBA" id="ARBA00022723"/>
    </source>
</evidence>
<keyword evidence="2 4" id="KW-0479">Metal-binding</keyword>
<comment type="cofactor">
    <cofactor evidence="4">
        <name>heme</name>
        <dbReference type="ChEBI" id="CHEBI:30413"/>
    </cofactor>
</comment>
<keyword evidence="6" id="KW-0560">Oxidoreductase</keyword>
<dbReference type="InterPro" id="IPR001128">
    <property type="entry name" value="Cyt_P450"/>
</dbReference>
<comment type="caution">
    <text evidence="6">The sequence shown here is derived from an EMBL/GenBank/DDBJ whole genome shotgun (WGS) entry which is preliminary data.</text>
</comment>
<dbReference type="EMBL" id="AXCR01000010">
    <property type="protein sequence ID" value="KJR83428.1"/>
    <property type="molecule type" value="Genomic_DNA"/>
</dbReference>
<evidence type="ECO:0000313" key="7">
    <source>
        <dbReference type="Proteomes" id="UP000033710"/>
    </source>
</evidence>
<sequence>MILEHLLWTGATWTSVGLVLGLTFLAYFAATTVKTWHRLRHIPGPRGAGFSKWWLLRNTLGGNLHLATKAACRQYGPLIRVGPNQLVTNDPEVLRRMWSVRSPYKKGPFYEAVRFNPARDNLISMRDDALHAELRAKMANGYGGKDNDSLEAAMDKEILAFVDLLERKYISTDTDYRPVDLARKVQYLTLDVITALAFSKRFGYTEQDADVYSYIKITEDSMPVMMFLSIFPGLAKVLQSPLFRRLMPSEHDRVGFGRFIAVAKQIVGERLASDQPKRRDMLGSFLAHGLTREEAEGETLLQIIAGSDTTATALRTTLLYLMSSPHSYRRLTDEVRAAAAAGRISSPVVTDAEARRLPYLQAVIKEGMRINPPVAGTMDVVVPEGGDVLCGFTVPAGTEVGCSEFGVQSLSSVFGPDADVFRPERWLEAEAEAAAAAAEKEGEDRLKQMNNTWGLIFKAGKWQCLGKEVALVELNKVFVELLRRYDFTLVNASKPWHSINAGIFIQSGLTTKITRVGPVAA</sequence>
<reference evidence="6 7" key="2">
    <citation type="journal article" date="2015" name="Eukaryot. Cell">
        <title>Asexual propagation of a virulent clone complex in a human and feline outbreak of sporotrichosis.</title>
        <authorList>
            <person name="Teixeira Mde M."/>
            <person name="Rodrigues A.M."/>
            <person name="Tsui C.K."/>
            <person name="de Almeida L.G."/>
            <person name="Van Diepeningen A.D."/>
            <person name="van den Ende B.G."/>
            <person name="Fernandes G.F."/>
            <person name="Kano R."/>
            <person name="Hamelin R.C."/>
            <person name="Lopes-Bezerra L.M."/>
            <person name="Vasconcelos A.T."/>
            <person name="de Hoog S."/>
            <person name="de Camargo Z.P."/>
            <person name="Felipe M.S."/>
        </authorList>
    </citation>
    <scope>NUCLEOTIDE SEQUENCE [LARGE SCALE GENOMIC DNA]</scope>
    <source>
        <strain evidence="6 7">1099-18</strain>
    </source>
</reference>
<dbReference type="VEuPathDB" id="FungiDB:SPSK_04144"/>
<organism evidence="6 7">
    <name type="scientific">Sporothrix schenckii 1099-18</name>
    <dbReference type="NCBI Taxonomy" id="1397361"/>
    <lineage>
        <taxon>Eukaryota</taxon>
        <taxon>Fungi</taxon>
        <taxon>Dikarya</taxon>
        <taxon>Ascomycota</taxon>
        <taxon>Pezizomycotina</taxon>
        <taxon>Sordariomycetes</taxon>
        <taxon>Sordariomycetidae</taxon>
        <taxon>Ophiostomatales</taxon>
        <taxon>Ophiostomataceae</taxon>
        <taxon>Sporothrix</taxon>
    </lineage>
</organism>
<keyword evidence="6" id="KW-0503">Monooxygenase</keyword>
<dbReference type="AlphaFoldDB" id="A0A0F2M135"/>
<proteinExistence type="predicted"/>
<accession>A0A0F2M135</accession>
<keyword evidence="5" id="KW-0472">Membrane</keyword>
<evidence type="ECO:0000256" key="1">
    <source>
        <dbReference type="ARBA" id="ARBA00022617"/>
    </source>
</evidence>
<evidence type="ECO:0000256" key="3">
    <source>
        <dbReference type="ARBA" id="ARBA00023004"/>
    </source>
</evidence>
<dbReference type="GO" id="GO:0004497">
    <property type="term" value="F:monooxygenase activity"/>
    <property type="evidence" value="ECO:0007669"/>
    <property type="project" value="UniProtKB-KW"/>
</dbReference>
<dbReference type="Proteomes" id="UP000033710">
    <property type="component" value="Unassembled WGS sequence"/>
</dbReference>
<dbReference type="KEGG" id="ssck:SPSK_04144"/>
<dbReference type="SUPFAM" id="SSF48264">
    <property type="entry name" value="Cytochrome P450"/>
    <property type="match status" value="1"/>
</dbReference>
<dbReference type="PRINTS" id="PR00385">
    <property type="entry name" value="P450"/>
</dbReference>
<dbReference type="CDD" id="cd11060">
    <property type="entry name" value="CYP57A1-like"/>
    <property type="match status" value="1"/>
</dbReference>
<dbReference type="InterPro" id="IPR050121">
    <property type="entry name" value="Cytochrome_P450_monoxygenase"/>
</dbReference>
<feature type="transmembrane region" description="Helical" evidence="5">
    <location>
        <begin position="6"/>
        <end position="30"/>
    </location>
</feature>
<dbReference type="GO" id="GO:0016705">
    <property type="term" value="F:oxidoreductase activity, acting on paired donors, with incorporation or reduction of molecular oxygen"/>
    <property type="evidence" value="ECO:0007669"/>
    <property type="project" value="InterPro"/>
</dbReference>
<dbReference type="Pfam" id="PF00067">
    <property type="entry name" value="p450"/>
    <property type="match status" value="1"/>
</dbReference>
<dbReference type="GO" id="GO:0020037">
    <property type="term" value="F:heme binding"/>
    <property type="evidence" value="ECO:0007669"/>
    <property type="project" value="InterPro"/>
</dbReference>
<dbReference type="GeneID" id="27666232"/>
<keyword evidence="5" id="KW-0812">Transmembrane</keyword>
<dbReference type="PRINTS" id="PR00463">
    <property type="entry name" value="EP450I"/>
</dbReference>
<name>A0A0F2M135_SPOSC</name>
<dbReference type="PANTHER" id="PTHR24305:SF168">
    <property type="entry name" value="P450, PUTATIVE (EUROFUNG)-RELATED"/>
    <property type="match status" value="1"/>
</dbReference>
<evidence type="ECO:0000256" key="5">
    <source>
        <dbReference type="SAM" id="Phobius"/>
    </source>
</evidence>
<dbReference type="RefSeq" id="XP_016586104.1">
    <property type="nucleotide sequence ID" value="XM_016730955.1"/>
</dbReference>
<keyword evidence="1 4" id="KW-0349">Heme</keyword>
<reference evidence="6 7" key="1">
    <citation type="journal article" date="2014" name="BMC Genomics">
        <title>Comparative genomics of the major fungal agents of human and animal Sporotrichosis: Sporothrix schenckii and Sporothrix brasiliensis.</title>
        <authorList>
            <person name="Teixeira M.M."/>
            <person name="de Almeida L.G."/>
            <person name="Kubitschek-Barreira P."/>
            <person name="Alves F.L."/>
            <person name="Kioshima E.S."/>
            <person name="Abadio A.K."/>
            <person name="Fernandes L."/>
            <person name="Derengowski L.S."/>
            <person name="Ferreira K.S."/>
            <person name="Souza R.C."/>
            <person name="Ruiz J.C."/>
            <person name="de Andrade N.C."/>
            <person name="Paes H.C."/>
            <person name="Nicola A.M."/>
            <person name="Albuquerque P."/>
            <person name="Gerber A.L."/>
            <person name="Martins V.P."/>
            <person name="Peconick L.D."/>
            <person name="Neto A.V."/>
            <person name="Chaucanez C.B."/>
            <person name="Silva P.A."/>
            <person name="Cunha O.L."/>
            <person name="de Oliveira F.F."/>
            <person name="dos Santos T.C."/>
            <person name="Barros A.L."/>
            <person name="Soares M.A."/>
            <person name="de Oliveira L.M."/>
            <person name="Marini M.M."/>
            <person name="Villalobos-Duno H."/>
            <person name="Cunha M.M."/>
            <person name="de Hoog S."/>
            <person name="da Silveira J.F."/>
            <person name="Henrissat B."/>
            <person name="Nino-Vega G.A."/>
            <person name="Cisalpino P.S."/>
            <person name="Mora-Montes H.M."/>
            <person name="Almeida S.R."/>
            <person name="Stajich J.E."/>
            <person name="Lopes-Bezerra L.M."/>
            <person name="Vasconcelos A.T."/>
            <person name="Felipe M.S."/>
        </authorList>
    </citation>
    <scope>NUCLEOTIDE SEQUENCE [LARGE SCALE GENOMIC DNA]</scope>
    <source>
        <strain evidence="6 7">1099-18</strain>
    </source>
</reference>
<keyword evidence="5" id="KW-1133">Transmembrane helix</keyword>
<dbReference type="InterPro" id="IPR002401">
    <property type="entry name" value="Cyt_P450_E_grp-I"/>
</dbReference>
<dbReference type="InterPro" id="IPR036396">
    <property type="entry name" value="Cyt_P450_sf"/>
</dbReference>
<gene>
    <name evidence="6" type="ORF">SPSK_04144</name>
</gene>
<evidence type="ECO:0000313" key="6">
    <source>
        <dbReference type="EMBL" id="KJR83428.1"/>
    </source>
</evidence>
<protein>
    <submittedName>
        <fullName evidence="6">Benzoate 4-monooxygenase cytochrome p450</fullName>
    </submittedName>
</protein>
<dbReference type="Gene3D" id="1.10.630.10">
    <property type="entry name" value="Cytochrome P450"/>
    <property type="match status" value="1"/>
</dbReference>
<feature type="binding site" description="axial binding residue" evidence="4">
    <location>
        <position position="464"/>
    </location>
    <ligand>
        <name>heme</name>
        <dbReference type="ChEBI" id="CHEBI:30413"/>
    </ligand>
    <ligandPart>
        <name>Fe</name>
        <dbReference type="ChEBI" id="CHEBI:18248"/>
    </ligandPart>
</feature>
<dbReference type="PANTHER" id="PTHR24305">
    <property type="entry name" value="CYTOCHROME P450"/>
    <property type="match status" value="1"/>
</dbReference>
<dbReference type="GO" id="GO:0005506">
    <property type="term" value="F:iron ion binding"/>
    <property type="evidence" value="ECO:0007669"/>
    <property type="project" value="InterPro"/>
</dbReference>
<dbReference type="OrthoDB" id="1470350at2759"/>
<keyword evidence="3 4" id="KW-0408">Iron</keyword>
<evidence type="ECO:0000256" key="4">
    <source>
        <dbReference type="PIRSR" id="PIRSR602401-1"/>
    </source>
</evidence>